<evidence type="ECO:0000313" key="2">
    <source>
        <dbReference type="Proteomes" id="UP000886998"/>
    </source>
</evidence>
<name>A0A8X6WN66_9ARAC</name>
<accession>A0A8X6WN66</accession>
<proteinExistence type="predicted"/>
<reference evidence="1" key="1">
    <citation type="submission" date="2020-08" db="EMBL/GenBank/DDBJ databases">
        <title>Multicomponent nature underlies the extraordinary mechanical properties of spider dragline silk.</title>
        <authorList>
            <person name="Kono N."/>
            <person name="Nakamura H."/>
            <person name="Mori M."/>
            <person name="Yoshida Y."/>
            <person name="Ohtoshi R."/>
            <person name="Malay A.D."/>
            <person name="Moran D.A.P."/>
            <person name="Tomita M."/>
            <person name="Numata K."/>
            <person name="Arakawa K."/>
        </authorList>
    </citation>
    <scope>NUCLEOTIDE SEQUENCE</scope>
</reference>
<dbReference type="AlphaFoldDB" id="A0A8X6WN66"/>
<gene>
    <name evidence="1" type="ORF">TNIN_275251</name>
</gene>
<evidence type="ECO:0000313" key="1">
    <source>
        <dbReference type="EMBL" id="GFY38075.1"/>
    </source>
</evidence>
<comment type="caution">
    <text evidence="1">The sequence shown here is derived from an EMBL/GenBank/DDBJ whole genome shotgun (WGS) entry which is preliminary data.</text>
</comment>
<sequence>MPSGLLKASVLQERSGLRISCICGRIMKVNLSCPQYRPLKGSPSLQETTAAATRFVVRTLIREAFSGNGANTQGWIGHKIAPEVSGSFCKEKLGAGESTVCVKYLSSGGHTIISPFQLPVVG</sequence>
<dbReference type="EMBL" id="BMAV01000637">
    <property type="protein sequence ID" value="GFY38075.1"/>
    <property type="molecule type" value="Genomic_DNA"/>
</dbReference>
<dbReference type="Proteomes" id="UP000886998">
    <property type="component" value="Unassembled WGS sequence"/>
</dbReference>
<protein>
    <submittedName>
        <fullName evidence="1">Uncharacterized protein</fullName>
    </submittedName>
</protein>
<keyword evidence="2" id="KW-1185">Reference proteome</keyword>
<organism evidence="1 2">
    <name type="scientific">Trichonephila inaurata madagascariensis</name>
    <dbReference type="NCBI Taxonomy" id="2747483"/>
    <lineage>
        <taxon>Eukaryota</taxon>
        <taxon>Metazoa</taxon>
        <taxon>Ecdysozoa</taxon>
        <taxon>Arthropoda</taxon>
        <taxon>Chelicerata</taxon>
        <taxon>Arachnida</taxon>
        <taxon>Araneae</taxon>
        <taxon>Araneomorphae</taxon>
        <taxon>Entelegynae</taxon>
        <taxon>Araneoidea</taxon>
        <taxon>Nephilidae</taxon>
        <taxon>Trichonephila</taxon>
        <taxon>Trichonephila inaurata</taxon>
    </lineage>
</organism>